<proteinExistence type="predicted"/>
<evidence type="ECO:0000313" key="1">
    <source>
        <dbReference type="EMBL" id="PPS22908.1"/>
    </source>
</evidence>
<reference evidence="1 2" key="1">
    <citation type="submission" date="2014-04" db="EMBL/GenBank/DDBJ databases">
        <title>Whole genome sequence of 'Brachyspira hampsonii' D13-03603F2.</title>
        <authorList>
            <person name="Patterson A.H."/>
            <person name="Chaban B."/>
            <person name="Fernando C."/>
            <person name="Harding J.C."/>
            <person name="Hill J.E."/>
        </authorList>
    </citation>
    <scope>NUCLEOTIDE SEQUENCE [LARGE SCALE GENOMIC DNA]</scope>
    <source>
        <strain evidence="1 2">D13-03603F2</strain>
    </source>
</reference>
<name>A0ABX5B8D8_9SPIR</name>
<gene>
    <name evidence="1" type="ORF">DJ52_02030</name>
</gene>
<dbReference type="RefSeq" id="WP_104617947.1">
    <property type="nucleotide sequence ID" value="NZ_JAWLPZ010000008.1"/>
</dbReference>
<sequence>MDVNFDCIRFLIERENDNNIKVVGITHSDVNGYSNYEYVVYGKIITFTIKLKSDIANNIDCIKYCDIIKKSDLDSELNKSPNLLKDKLRDSGNKCVIKNNLNGCQFEKEECKKNIS</sequence>
<comment type="caution">
    <text evidence="1">The sequence shown here is derived from an EMBL/GenBank/DDBJ whole genome shotgun (WGS) entry which is preliminary data.</text>
</comment>
<accession>A0ABX5B8D8</accession>
<protein>
    <submittedName>
        <fullName evidence="1">Uncharacterized protein</fullName>
    </submittedName>
</protein>
<dbReference type="EMBL" id="JJMJ01000031">
    <property type="protein sequence ID" value="PPS22908.1"/>
    <property type="molecule type" value="Genomic_DNA"/>
</dbReference>
<keyword evidence="2" id="KW-1185">Reference proteome</keyword>
<organism evidence="1 2">
    <name type="scientific">Brachyspira murdochii</name>
    <dbReference type="NCBI Taxonomy" id="84378"/>
    <lineage>
        <taxon>Bacteria</taxon>
        <taxon>Pseudomonadati</taxon>
        <taxon>Spirochaetota</taxon>
        <taxon>Spirochaetia</taxon>
        <taxon>Brachyspirales</taxon>
        <taxon>Brachyspiraceae</taxon>
        <taxon>Brachyspira</taxon>
    </lineage>
</organism>
<dbReference type="Proteomes" id="UP000238924">
    <property type="component" value="Unassembled WGS sequence"/>
</dbReference>
<evidence type="ECO:0000313" key="2">
    <source>
        <dbReference type="Proteomes" id="UP000238924"/>
    </source>
</evidence>